<dbReference type="CDD" id="cd05256">
    <property type="entry name" value="UDP_AE_SDR_e"/>
    <property type="match status" value="1"/>
</dbReference>
<keyword evidence="4" id="KW-1185">Reference proteome</keyword>
<dbReference type="PANTHER" id="PTHR43000">
    <property type="entry name" value="DTDP-D-GLUCOSE 4,6-DEHYDRATASE-RELATED"/>
    <property type="match status" value="1"/>
</dbReference>
<evidence type="ECO:0000259" key="2">
    <source>
        <dbReference type="Pfam" id="PF01370"/>
    </source>
</evidence>
<feature type="domain" description="NAD-dependent epimerase/dehydratase" evidence="2">
    <location>
        <begin position="14"/>
        <end position="254"/>
    </location>
</feature>
<dbReference type="PRINTS" id="PR01713">
    <property type="entry name" value="NUCEPIMERASE"/>
</dbReference>
<proteinExistence type="inferred from homology"/>
<dbReference type="Pfam" id="PF01370">
    <property type="entry name" value="Epimerase"/>
    <property type="match status" value="1"/>
</dbReference>
<dbReference type="SUPFAM" id="SSF51735">
    <property type="entry name" value="NAD(P)-binding Rossmann-fold domains"/>
    <property type="match status" value="1"/>
</dbReference>
<protein>
    <submittedName>
        <fullName evidence="3">UDP-N-acetylglucosamine 4-epimerase</fullName>
    </submittedName>
</protein>
<dbReference type="OrthoDB" id="9801785at2"/>
<comment type="similarity">
    <text evidence="1">Belongs to the NAD(P)-dependent epimerase/dehydratase family.</text>
</comment>
<accession>A0A495DVS8</accession>
<gene>
    <name evidence="3" type="ORF">CLV91_3178</name>
</gene>
<evidence type="ECO:0000313" key="4">
    <source>
        <dbReference type="Proteomes" id="UP000269412"/>
    </source>
</evidence>
<evidence type="ECO:0000313" key="3">
    <source>
        <dbReference type="EMBL" id="RKR07191.1"/>
    </source>
</evidence>
<evidence type="ECO:0000256" key="1">
    <source>
        <dbReference type="ARBA" id="ARBA00007637"/>
    </source>
</evidence>
<reference evidence="3 4" key="1">
    <citation type="submission" date="2018-10" db="EMBL/GenBank/DDBJ databases">
        <title>Genomic Encyclopedia of Archaeal and Bacterial Type Strains, Phase II (KMG-II): from individual species to whole genera.</title>
        <authorList>
            <person name="Goeker M."/>
        </authorList>
    </citation>
    <scope>NUCLEOTIDE SEQUENCE [LARGE SCALE GENOMIC DNA]</scope>
    <source>
        <strain evidence="3 4">DSM 25230</strain>
    </source>
</reference>
<dbReference type="Gene3D" id="3.40.50.720">
    <property type="entry name" value="NAD(P)-binding Rossmann-like Domain"/>
    <property type="match status" value="1"/>
</dbReference>
<dbReference type="RefSeq" id="WP_121069169.1">
    <property type="nucleotide sequence ID" value="NZ_RBIQ01000012.1"/>
</dbReference>
<dbReference type="InterPro" id="IPR001509">
    <property type="entry name" value="Epimerase_deHydtase"/>
</dbReference>
<organism evidence="3 4">
    <name type="scientific">Maribacter vaceletii</name>
    <dbReference type="NCBI Taxonomy" id="1206816"/>
    <lineage>
        <taxon>Bacteria</taxon>
        <taxon>Pseudomonadati</taxon>
        <taxon>Bacteroidota</taxon>
        <taxon>Flavobacteriia</taxon>
        <taxon>Flavobacteriales</taxon>
        <taxon>Flavobacteriaceae</taxon>
        <taxon>Maribacter</taxon>
    </lineage>
</organism>
<name>A0A495DVS8_9FLAO</name>
<dbReference type="AlphaFoldDB" id="A0A495DVS8"/>
<dbReference type="Proteomes" id="UP000269412">
    <property type="component" value="Unassembled WGS sequence"/>
</dbReference>
<comment type="caution">
    <text evidence="3">The sequence shown here is derived from an EMBL/GenBank/DDBJ whole genome shotgun (WGS) entry which is preliminary data.</text>
</comment>
<dbReference type="EMBL" id="RBIQ01000012">
    <property type="protein sequence ID" value="RKR07191.1"/>
    <property type="molecule type" value="Genomic_DNA"/>
</dbReference>
<sequence length="332" mass="36804">MTIKNLNFNSSNRVLVTGGAGFIGSNLCETLLENGNKVICLDNFATGKRENITPLLENQNFTLIEGDIRDLDTCHKACNSVDYVLHQAALGSVPRSINDPITSNDVNVSGFLNMLVAARDAKVKRFVFAASSSTYGDSTNMPKVEDIIGNPLSPYAITKYVNELYATIFSTTYGLETIGLRYFNVFGRKQDPNGAYAAVIPKFVMQLMNHESPVVNGDGSFSRDFTYIDNVIQMNIRAIASINKEAINTVYNVAYGERTDLKQLITLLKEYLGEFDPKIKDVETIYGPQRTGDVPHSLASINKAKTLLGYSPEYSIESGLKEAVNWYWKNLK</sequence>
<dbReference type="InterPro" id="IPR036291">
    <property type="entry name" value="NAD(P)-bd_dom_sf"/>
</dbReference>
<dbReference type="Gene3D" id="3.90.25.10">
    <property type="entry name" value="UDP-galactose 4-epimerase, domain 1"/>
    <property type="match status" value="1"/>
</dbReference>